<evidence type="ECO:0000313" key="2">
    <source>
        <dbReference type="EMBL" id="MSA95426.1"/>
    </source>
</evidence>
<gene>
    <name evidence="2" type="ORF">GKG38_10250</name>
</gene>
<keyword evidence="1" id="KW-0472">Membrane</keyword>
<feature type="transmembrane region" description="Helical" evidence="1">
    <location>
        <begin position="38"/>
        <end position="58"/>
    </location>
</feature>
<reference evidence="2 3" key="1">
    <citation type="journal article" date="2019" name="Nat. Med.">
        <title>A library of human gut bacterial isolates paired with longitudinal multiomics data enables mechanistic microbiome research.</title>
        <authorList>
            <person name="Poyet M."/>
            <person name="Groussin M."/>
            <person name="Gibbons S.M."/>
            <person name="Avila-Pacheco J."/>
            <person name="Jiang X."/>
            <person name="Kearney S.M."/>
            <person name="Perrotta A.R."/>
            <person name="Berdy B."/>
            <person name="Zhao S."/>
            <person name="Lieberman T.D."/>
            <person name="Swanson P.K."/>
            <person name="Smith M."/>
            <person name="Roesemann S."/>
            <person name="Alexander J.E."/>
            <person name="Rich S.A."/>
            <person name="Livny J."/>
            <person name="Vlamakis H."/>
            <person name="Clish C."/>
            <person name="Bullock K."/>
            <person name="Deik A."/>
            <person name="Scott J."/>
            <person name="Pierce K.A."/>
            <person name="Xavier R.J."/>
            <person name="Alm E.J."/>
        </authorList>
    </citation>
    <scope>NUCLEOTIDE SEQUENCE [LARGE SCALE GENOMIC DNA]</scope>
    <source>
        <strain evidence="2 3">BIOML-A1</strain>
    </source>
</reference>
<dbReference type="AlphaFoldDB" id="A0A7K0IC86"/>
<organism evidence="2 3">
    <name type="scientific">Gordonibacter urolithinfaciens</name>
    <dbReference type="NCBI Taxonomy" id="1335613"/>
    <lineage>
        <taxon>Bacteria</taxon>
        <taxon>Bacillati</taxon>
        <taxon>Actinomycetota</taxon>
        <taxon>Coriobacteriia</taxon>
        <taxon>Eggerthellales</taxon>
        <taxon>Eggerthellaceae</taxon>
        <taxon>Gordonibacter</taxon>
    </lineage>
</organism>
<sequence>MASSKALPIRPAPLPAVSRAAAHGGGAFWGRVPRWAGVAWDVALALLSVLFLCVATDLAFSPQPGDTGYGGPLAARVAAYYGIAVLMFLPGFFLASDRRPLVRLVPALGRVPLKTQVAACLALLAIGFVVVAVATGFLPRT</sequence>
<evidence type="ECO:0000313" key="3">
    <source>
        <dbReference type="Proteomes" id="UP000462865"/>
    </source>
</evidence>
<dbReference type="Proteomes" id="UP000462865">
    <property type="component" value="Unassembled WGS sequence"/>
</dbReference>
<feature type="transmembrane region" description="Helical" evidence="1">
    <location>
        <begin position="78"/>
        <end position="96"/>
    </location>
</feature>
<protein>
    <submittedName>
        <fullName evidence="2">Uncharacterized protein</fullName>
    </submittedName>
</protein>
<evidence type="ECO:0000256" key="1">
    <source>
        <dbReference type="SAM" id="Phobius"/>
    </source>
</evidence>
<feature type="transmembrane region" description="Helical" evidence="1">
    <location>
        <begin position="117"/>
        <end position="138"/>
    </location>
</feature>
<keyword evidence="1" id="KW-0812">Transmembrane</keyword>
<dbReference type="EMBL" id="WKZA01000048">
    <property type="protein sequence ID" value="MSA95426.1"/>
    <property type="molecule type" value="Genomic_DNA"/>
</dbReference>
<proteinExistence type="predicted"/>
<keyword evidence="1" id="KW-1133">Transmembrane helix</keyword>
<accession>A0A7K0IC86</accession>
<comment type="caution">
    <text evidence="2">The sequence shown here is derived from an EMBL/GenBank/DDBJ whole genome shotgun (WGS) entry which is preliminary data.</text>
</comment>
<name>A0A7K0IC86_9ACTN</name>